<reference evidence="1" key="1">
    <citation type="submission" date="2020-02" db="EMBL/GenBank/DDBJ databases">
        <authorList>
            <person name="Meier V. D."/>
        </authorList>
    </citation>
    <scope>NUCLEOTIDE SEQUENCE</scope>
    <source>
        <strain evidence="1">AVDCRST_MAG93</strain>
    </source>
</reference>
<proteinExistence type="predicted"/>
<protein>
    <submittedName>
        <fullName evidence="1">Uncharacterized protein</fullName>
    </submittedName>
</protein>
<accession>A0A6J4J216</accession>
<dbReference type="AlphaFoldDB" id="A0A6J4J216"/>
<sequence>MGDSLTNRGLEIVQKEADQHLRHDLDNLAGTWSADEASEFRQATAQFDEIDPTLWQYASTSIELML</sequence>
<dbReference type="EMBL" id="CADCTR010000823">
    <property type="protein sequence ID" value="CAA9266063.1"/>
    <property type="molecule type" value="Genomic_DNA"/>
</dbReference>
<evidence type="ECO:0000313" key="1">
    <source>
        <dbReference type="EMBL" id="CAA9266063.1"/>
    </source>
</evidence>
<gene>
    <name evidence="1" type="ORF">AVDCRST_MAG93-2414</name>
</gene>
<name>A0A6J4J216_9CHLR</name>
<organism evidence="1">
    <name type="scientific">uncultured Chloroflexia bacterium</name>
    <dbReference type="NCBI Taxonomy" id="1672391"/>
    <lineage>
        <taxon>Bacteria</taxon>
        <taxon>Bacillati</taxon>
        <taxon>Chloroflexota</taxon>
        <taxon>Chloroflexia</taxon>
        <taxon>environmental samples</taxon>
    </lineage>
</organism>